<dbReference type="Pfam" id="PF07727">
    <property type="entry name" value="RVT_2"/>
    <property type="match status" value="1"/>
</dbReference>
<sequence length="459" mass="51751">MPANKNVVGCKWVYKLKHNSDGTIARYKARLVAKGFHQQHGIDFDETFSPVIKPPTVRLILSLAVSLKWPLRQLDVKNAFLHGKLKEEVYMTQPQGYIDSVHSNYVCRLHKSIYGLKQAPRAWFESFTSQLLHLGFTASTADSSLFIYKNDTVIAYLLLYVDDIVLTSNTPSYLDHLIQQLTTVFDLKDLGTLHYFLGLQVSKTATSLYIKQTKYAQDLLKKHNMLDCKPAPSPCCPNTRLSLHDGDPLPDPHGYRSMVCQYMSTPTSTHLAAAKRVLRYIRGTLHHGIEFTPGPLSLSAYTDADWAGDPDDRRSTSGFLIYLGSNAITWSAKKQPTVSRSSTESEYRALAFASAELCWIRTLLKDLGIYITDPPILWCDNVSALAIASNLVFHAKTKHIEVDFHFVRERVLHKDLVVKFVSTVDQLADIFTKSLSTHRFLDLRNNLTVPVPVHELEGG</sequence>
<protein>
    <recommendedName>
        <fullName evidence="1">Reverse transcriptase Ty1/copia-type domain-containing protein</fullName>
    </recommendedName>
</protein>
<evidence type="ECO:0000259" key="1">
    <source>
        <dbReference type="Pfam" id="PF07727"/>
    </source>
</evidence>
<dbReference type="PANTHER" id="PTHR11439">
    <property type="entry name" value="GAG-POL-RELATED RETROTRANSPOSON"/>
    <property type="match status" value="1"/>
</dbReference>
<dbReference type="AlphaFoldDB" id="A0A2N9HIB7"/>
<evidence type="ECO:0000313" key="2">
    <source>
        <dbReference type="EMBL" id="SPD11430.1"/>
    </source>
</evidence>
<feature type="domain" description="Reverse transcriptase Ty1/copia-type" evidence="1">
    <location>
        <begin position="2"/>
        <end position="235"/>
    </location>
</feature>
<dbReference type="EMBL" id="OIVN01003463">
    <property type="protein sequence ID" value="SPD11430.1"/>
    <property type="molecule type" value="Genomic_DNA"/>
</dbReference>
<dbReference type="SUPFAM" id="SSF56672">
    <property type="entry name" value="DNA/RNA polymerases"/>
    <property type="match status" value="1"/>
</dbReference>
<dbReference type="InterPro" id="IPR043502">
    <property type="entry name" value="DNA/RNA_pol_sf"/>
</dbReference>
<proteinExistence type="predicted"/>
<reference evidence="2" key="1">
    <citation type="submission" date="2018-02" db="EMBL/GenBank/DDBJ databases">
        <authorList>
            <person name="Cohen D.B."/>
            <person name="Kent A.D."/>
        </authorList>
    </citation>
    <scope>NUCLEOTIDE SEQUENCE</scope>
</reference>
<accession>A0A2N9HIB7</accession>
<gene>
    <name evidence="2" type="ORF">FSB_LOCUS39312</name>
</gene>
<dbReference type="CDD" id="cd09272">
    <property type="entry name" value="RNase_HI_RT_Ty1"/>
    <property type="match status" value="1"/>
</dbReference>
<name>A0A2N9HIB7_FAGSY</name>
<dbReference type="InterPro" id="IPR013103">
    <property type="entry name" value="RVT_2"/>
</dbReference>
<dbReference type="PANTHER" id="PTHR11439:SF455">
    <property type="entry name" value="RLK (RECEPTOR-LIKE PROTEIN KINASE) 8, PUTATIVE-RELATED"/>
    <property type="match status" value="1"/>
</dbReference>
<organism evidence="2">
    <name type="scientific">Fagus sylvatica</name>
    <name type="common">Beechnut</name>
    <dbReference type="NCBI Taxonomy" id="28930"/>
    <lineage>
        <taxon>Eukaryota</taxon>
        <taxon>Viridiplantae</taxon>
        <taxon>Streptophyta</taxon>
        <taxon>Embryophyta</taxon>
        <taxon>Tracheophyta</taxon>
        <taxon>Spermatophyta</taxon>
        <taxon>Magnoliopsida</taxon>
        <taxon>eudicotyledons</taxon>
        <taxon>Gunneridae</taxon>
        <taxon>Pentapetalae</taxon>
        <taxon>rosids</taxon>
        <taxon>fabids</taxon>
        <taxon>Fagales</taxon>
        <taxon>Fagaceae</taxon>
        <taxon>Fagus</taxon>
    </lineage>
</organism>